<evidence type="ECO:0000256" key="4">
    <source>
        <dbReference type="ARBA" id="ARBA00022898"/>
    </source>
</evidence>
<evidence type="ECO:0000313" key="9">
    <source>
        <dbReference type="Proteomes" id="UP001201812"/>
    </source>
</evidence>
<protein>
    <submittedName>
        <fullName evidence="8">Aminotransferase class I and II domain-containing protein</fullName>
    </submittedName>
</protein>
<dbReference type="CDD" id="cd06454">
    <property type="entry name" value="KBL_like"/>
    <property type="match status" value="1"/>
</dbReference>
<dbReference type="SUPFAM" id="SSF53383">
    <property type="entry name" value="PLP-dependent transferases"/>
    <property type="match status" value="1"/>
</dbReference>
<dbReference type="Proteomes" id="UP001201812">
    <property type="component" value="Unassembled WGS sequence"/>
</dbReference>
<dbReference type="GO" id="GO:0006567">
    <property type="term" value="P:L-threonine catabolic process"/>
    <property type="evidence" value="ECO:0007669"/>
    <property type="project" value="InterPro"/>
</dbReference>
<dbReference type="InterPro" id="IPR015421">
    <property type="entry name" value="PyrdxlP-dep_Trfase_major"/>
</dbReference>
<dbReference type="Gene3D" id="3.90.1150.10">
    <property type="entry name" value="Aspartate Aminotransferase, domain 1"/>
    <property type="match status" value="1"/>
</dbReference>
<dbReference type="GO" id="GO:0005739">
    <property type="term" value="C:mitochondrion"/>
    <property type="evidence" value="ECO:0007669"/>
    <property type="project" value="TreeGrafter"/>
</dbReference>
<dbReference type="GO" id="GO:0030170">
    <property type="term" value="F:pyridoxal phosphate binding"/>
    <property type="evidence" value="ECO:0007669"/>
    <property type="project" value="InterPro"/>
</dbReference>
<dbReference type="InterPro" id="IPR015424">
    <property type="entry name" value="PyrdxlP-dep_Trfase"/>
</dbReference>
<dbReference type="Pfam" id="PF00733">
    <property type="entry name" value="Asn_synthase"/>
    <property type="match status" value="1"/>
</dbReference>
<dbReference type="InterPro" id="IPR015422">
    <property type="entry name" value="PyrdxlP-dep_Trfase_small"/>
</dbReference>
<dbReference type="InterPro" id="IPR050087">
    <property type="entry name" value="AON_synthase_class-II"/>
</dbReference>
<accession>A0AAD4NE37</accession>
<dbReference type="EMBL" id="JAKKPZ010000001">
    <property type="protein sequence ID" value="KAI1728457.1"/>
    <property type="molecule type" value="Genomic_DNA"/>
</dbReference>
<dbReference type="InterPro" id="IPR004839">
    <property type="entry name" value="Aminotransferase_I/II_large"/>
</dbReference>
<evidence type="ECO:0000256" key="1">
    <source>
        <dbReference type="ARBA" id="ARBA00001933"/>
    </source>
</evidence>
<dbReference type="NCBIfam" id="TIGR01822">
    <property type="entry name" value="2am3keto_CoA"/>
    <property type="match status" value="1"/>
</dbReference>
<dbReference type="GO" id="GO:0008890">
    <property type="term" value="F:glycine C-acetyltransferase activity"/>
    <property type="evidence" value="ECO:0007669"/>
    <property type="project" value="InterPro"/>
</dbReference>
<dbReference type="GO" id="GO:0006529">
    <property type="term" value="P:asparagine biosynthetic process"/>
    <property type="evidence" value="ECO:0007669"/>
    <property type="project" value="InterPro"/>
</dbReference>
<sequence>MFIRTRGHVIVKTFRCISSSVSSSRPSFIDQLNAELDGIKAAGTYKHERIILGPQGMEITVSGSDKRLLNFCSNNYLGLSSHLELIEESKRYLDKFGAGLSSVRFICGTQDIHRQLESRIAKFHDREDAILYGSCFDANAGIFEVITNSEDAVISDELNHASLIDGIRLSKAQRFRYKHMDMNDLEVQLKQSSDCRRRVIVTDGVFSMDGDEAPLREIFSLAKKYNALVLVDECHATGFIGPTGRGTEEACGMTGYIDIINSTLGKAMGGAMGGYTTGPKPLIDLLRQRSRPSLFSNSLAPSVVGSAMKAFELLMRSNDLTATLKSNVALFRTKMTSLGFKVLGSSENPICPVFLGDAKLASRFADAMLKQGIYVIGFSFPVVPKEKARIRVQISAAHSEQQILRCVDAFETIGLKLNGQHLIRQVLDKILSQDQPDYDAITTVKGEWSVVYLKRDVKKLIFARDIFARKSLCWRIKRDTNGHIFQLSAFPGELSTGWLEVYPGTLFVLEFTDQECSSVELNPNKHLNSCLSSQEFSCSLQLDHFECSQLEIVSFFPQESVLNNDFAKLFKSVKFLPICGSNLLQPCGTVIAPETINELLDATIAEFISRLEDAISGLRIMEEINSTDSIQILFSGGVDSLTIAIVAGRVLPQNTQIILINVAFGETEEDCAGAPDRQRSIRAFEYLRSNERSLNDTCRYRLVLVNVGKKELAECRHKYIAPAICPSNSVLDDSIGCVLWFASRAKGVEYLNPMNTTELDPKLHSHVILVGSGADEQLGGYARHRTVYEKLGFDGLVKELAMELSRIGMRNFGRDDRVVSSNGKIVLAPFLEEGFVEWLNNVPISVKVDFTLPRGYGEKRLLRRALLSLGVPPEIVSSPKQAMQFGSRIAKLENRNEKGSDICLRLTTVDIE</sequence>
<dbReference type="FunFam" id="3.40.640.10:FF:000006">
    <property type="entry name" value="5-aminolevulinate synthase, mitochondrial"/>
    <property type="match status" value="1"/>
</dbReference>
<dbReference type="Gene3D" id="3.40.50.620">
    <property type="entry name" value="HUPs"/>
    <property type="match status" value="1"/>
</dbReference>
<evidence type="ECO:0000256" key="2">
    <source>
        <dbReference type="ARBA" id="ARBA00008392"/>
    </source>
</evidence>
<keyword evidence="5" id="KW-0012">Acyltransferase</keyword>
<dbReference type="Gene3D" id="3.40.640.10">
    <property type="entry name" value="Type I PLP-dependent aspartate aminotransferase-like (Major domain)"/>
    <property type="match status" value="1"/>
</dbReference>
<proteinExistence type="inferred from homology"/>
<dbReference type="NCBIfam" id="NF005394">
    <property type="entry name" value="PRK06939.1"/>
    <property type="match status" value="1"/>
</dbReference>
<evidence type="ECO:0000256" key="3">
    <source>
        <dbReference type="ARBA" id="ARBA00022679"/>
    </source>
</evidence>
<evidence type="ECO:0000259" key="7">
    <source>
        <dbReference type="Pfam" id="PF00733"/>
    </source>
</evidence>
<comment type="cofactor">
    <cofactor evidence="1">
        <name>pyridoxal 5'-phosphate</name>
        <dbReference type="ChEBI" id="CHEBI:597326"/>
    </cofactor>
</comment>
<keyword evidence="9" id="KW-1185">Reference proteome</keyword>
<dbReference type="GO" id="GO:0004066">
    <property type="term" value="F:asparagine synthase (glutamine-hydrolyzing) activity"/>
    <property type="evidence" value="ECO:0007669"/>
    <property type="project" value="InterPro"/>
</dbReference>
<dbReference type="PANTHER" id="PTHR13693">
    <property type="entry name" value="CLASS II AMINOTRANSFERASE/8-AMINO-7-OXONONANOATE SYNTHASE"/>
    <property type="match status" value="1"/>
</dbReference>
<dbReference type="InterPro" id="IPR001962">
    <property type="entry name" value="Asn_synthase"/>
</dbReference>
<keyword evidence="8" id="KW-0032">Aminotransferase</keyword>
<evidence type="ECO:0000259" key="6">
    <source>
        <dbReference type="Pfam" id="PF00155"/>
    </source>
</evidence>
<dbReference type="Pfam" id="PF00155">
    <property type="entry name" value="Aminotran_1_2"/>
    <property type="match status" value="1"/>
</dbReference>
<evidence type="ECO:0000256" key="5">
    <source>
        <dbReference type="ARBA" id="ARBA00023315"/>
    </source>
</evidence>
<name>A0AAD4NE37_9BILA</name>
<gene>
    <name evidence="8" type="ORF">DdX_00640</name>
</gene>
<dbReference type="PANTHER" id="PTHR13693:SF102">
    <property type="entry name" value="2-AMINO-3-KETOBUTYRATE COENZYME A LIGASE, MITOCHONDRIAL"/>
    <property type="match status" value="1"/>
</dbReference>
<dbReference type="InterPro" id="IPR014729">
    <property type="entry name" value="Rossmann-like_a/b/a_fold"/>
</dbReference>
<organism evidence="8 9">
    <name type="scientific">Ditylenchus destructor</name>
    <dbReference type="NCBI Taxonomy" id="166010"/>
    <lineage>
        <taxon>Eukaryota</taxon>
        <taxon>Metazoa</taxon>
        <taxon>Ecdysozoa</taxon>
        <taxon>Nematoda</taxon>
        <taxon>Chromadorea</taxon>
        <taxon>Rhabditida</taxon>
        <taxon>Tylenchina</taxon>
        <taxon>Tylenchomorpha</taxon>
        <taxon>Sphaerularioidea</taxon>
        <taxon>Anguinidae</taxon>
        <taxon>Anguininae</taxon>
        <taxon>Ditylenchus</taxon>
    </lineage>
</organism>
<dbReference type="CDD" id="cd01991">
    <property type="entry name" value="Asn_synthase_B_C"/>
    <property type="match status" value="1"/>
</dbReference>
<dbReference type="SUPFAM" id="SSF52402">
    <property type="entry name" value="Adenine nucleotide alpha hydrolases-like"/>
    <property type="match status" value="1"/>
</dbReference>
<reference evidence="8" key="1">
    <citation type="submission" date="2022-01" db="EMBL/GenBank/DDBJ databases">
        <title>Genome Sequence Resource for Two Populations of Ditylenchus destructor, the Migratory Endoparasitic Phytonematode.</title>
        <authorList>
            <person name="Zhang H."/>
            <person name="Lin R."/>
            <person name="Xie B."/>
        </authorList>
    </citation>
    <scope>NUCLEOTIDE SEQUENCE</scope>
    <source>
        <strain evidence="8">BazhouSP</strain>
    </source>
</reference>
<dbReference type="HAMAP" id="MF_00985">
    <property type="entry name" value="2am3keto_CoA_ligase"/>
    <property type="match status" value="1"/>
</dbReference>
<keyword evidence="4" id="KW-0663">Pyridoxal phosphate</keyword>
<feature type="domain" description="Aminotransferase class I/classII large" evidence="6">
    <location>
        <begin position="68"/>
        <end position="409"/>
    </location>
</feature>
<dbReference type="GO" id="GO:0008483">
    <property type="term" value="F:transaminase activity"/>
    <property type="evidence" value="ECO:0007669"/>
    <property type="project" value="UniProtKB-KW"/>
</dbReference>
<comment type="caution">
    <text evidence="8">The sequence shown here is derived from an EMBL/GenBank/DDBJ whole genome shotgun (WGS) entry which is preliminary data.</text>
</comment>
<evidence type="ECO:0000313" key="8">
    <source>
        <dbReference type="EMBL" id="KAI1728457.1"/>
    </source>
</evidence>
<comment type="similarity">
    <text evidence="2">Belongs to the class-II pyridoxal-phosphate-dependent aminotransferase family.</text>
</comment>
<keyword evidence="3" id="KW-0808">Transferase</keyword>
<dbReference type="InterPro" id="IPR011282">
    <property type="entry name" value="2am3keto_CoA_ligase"/>
</dbReference>
<dbReference type="AlphaFoldDB" id="A0AAD4NE37"/>
<feature type="domain" description="Asparagine synthetase" evidence="7">
    <location>
        <begin position="797"/>
        <end position="886"/>
    </location>
</feature>